<reference evidence="1 2" key="3">
    <citation type="journal article" date="2004" name="Bioinformatics">
        <title>PHIRE, a deterministic approach to reveal regulatory elements in bacteriophage genomes.</title>
        <authorList>
            <person name="Lavigne R."/>
            <person name="Sun W.D."/>
            <person name="Volckaert G."/>
        </authorList>
    </citation>
    <scope>NUCLEOTIDE SEQUENCE [LARGE SCALE GENOMIC DNA]</scope>
</reference>
<reference evidence="1 2" key="1">
    <citation type="journal article" date="2002" name="Genetika">
        <title>Phenogenetic characterization of a group of giant Phi KZ-like bacteriophages of Pseudomonas aeruginosa].</title>
        <authorList>
            <person name="Burkal'tseva M.V."/>
            <person name="Krylov V.N."/>
            <person name="Pleteneva E.A."/>
            <person name="Shaburova O.V."/>
            <person name="Krylov S.V."/>
            <person name="Volckaert G."/>
            <person name="Sykilinda N.N."/>
            <person name="Kurochkina L.P."/>
            <person name="Mesyanzhinov V.V."/>
        </authorList>
    </citation>
    <scope>NUCLEOTIDE SEQUENCE [LARGE SCALE GENOMIC DNA]</scope>
</reference>
<protein>
    <submittedName>
        <fullName evidence="1">Uncharacterized protein</fullName>
    </submittedName>
</protein>
<sequence length="213" mass="23869">MRSANAFSHAISGSFTEESIAKYADYVNNSTALLQNAGGWLGEQAKKTLDCFTSFVNSRAWEMGKRLLNKNDGEYVGRYSIGYLGSIEALQGAEGYMRDYIMANPTMMQLYLDGEIEGYGGEFSKFCSGVGEENLFYRRSMNGLLNLTTVDDKPHLRHTHYHDSLGGKISFRERCDVQKTWAAIDHHRAKSLFDLTSPAGNKLKSAEEETTEE</sequence>
<dbReference type="Proteomes" id="UP000001239">
    <property type="component" value="Segment"/>
</dbReference>
<evidence type="ECO:0000313" key="2">
    <source>
        <dbReference type="Proteomes" id="UP000001239"/>
    </source>
</evidence>
<accession>Q2Z154</accession>
<keyword evidence="2" id="KW-1185">Reference proteome</keyword>
<proteinExistence type="predicted"/>
<dbReference type="GeneID" id="5176611"/>
<name>Q2Z154_9CAUD</name>
<reference evidence="1 2" key="2">
    <citation type="journal article" date="2003" name="Res. Microbiol.">
        <title>Myoviridae bacteriophages of Pseudomonas aeruginosa: a long and complex evolutionary pathway.</title>
        <authorList>
            <person name="Krylov V.N."/>
            <person name="Pleteneva E.A."/>
            <person name="Bourkalsteva M.V."/>
            <person name="Shaburova O.V."/>
            <person name="Volckaert G."/>
            <person name="Sykilinda N.N."/>
            <person name="Kurochkina L.P."/>
            <person name="Mesyanzhinov V.V."/>
        </authorList>
    </citation>
    <scope>NUCLEOTIDE SEQUENCE [LARGE SCALE GENOMIC DNA]</scope>
</reference>
<dbReference type="RefSeq" id="YP_418060.1">
    <property type="nucleotide sequence ID" value="NC_007623.1"/>
</dbReference>
<evidence type="ECO:0000313" key="1">
    <source>
        <dbReference type="EMBL" id="CAG27121.1"/>
    </source>
</evidence>
<dbReference type="OrthoDB" id="11347at10239"/>
<reference evidence="1 2" key="4">
    <citation type="journal article" date="2005" name="J. Mol. Biol.">
        <title>Genome comparison of Pseudomonas aeruginosa large phages.</title>
        <authorList>
            <person name="Hertveldt K."/>
            <person name="Lavigne R."/>
            <person name="Pleteneva E."/>
            <person name="Sernova N."/>
            <person name="Kurochkina L."/>
            <person name="Korchevskii R."/>
            <person name="Robben J."/>
            <person name="Mesyanzhinov V."/>
            <person name="Krylov V.N."/>
            <person name="Volckaert G."/>
        </authorList>
    </citation>
    <scope>NUCLEOTIDE SEQUENCE</scope>
</reference>
<dbReference type="EMBL" id="AJ697969">
    <property type="protein sequence ID" value="CAG27121.1"/>
    <property type="molecule type" value="Genomic_DNA"/>
</dbReference>
<organism evidence="1 2">
    <name type="scientific">Pseudomonas phage EL</name>
    <dbReference type="NCBI Taxonomy" id="273133"/>
    <lineage>
        <taxon>Viruses</taxon>
        <taxon>Duplodnaviria</taxon>
        <taxon>Heunggongvirae</taxon>
        <taxon>Uroviricota</taxon>
        <taxon>Caudoviricetes</taxon>
        <taxon>Chimalliviridae</taxon>
        <taxon>Elvirus</taxon>
        <taxon>Elvirus EL</taxon>
    </lineage>
</organism>
<dbReference type="KEGG" id="vg:5176611"/>